<name>A0A3L8GFA5_STRIN</name>
<dbReference type="InterPro" id="IPR047057">
    <property type="entry name" value="MerR_fam"/>
</dbReference>
<dbReference type="Proteomes" id="UP000269148">
    <property type="component" value="Unassembled WGS sequence"/>
</dbReference>
<dbReference type="EMBL" id="QLQD01000077">
    <property type="protein sequence ID" value="RLU55193.1"/>
    <property type="molecule type" value="Genomic_DNA"/>
</dbReference>
<dbReference type="InterPro" id="IPR000551">
    <property type="entry name" value="MerR-type_HTH_dom"/>
</dbReference>
<keyword evidence="2" id="KW-0472">Membrane</keyword>
<dbReference type="OrthoDB" id="1894615at2"/>
<gene>
    <name evidence="5" type="ORF">DIY07_08990</name>
    <name evidence="4" type="ORF">DQ08_08900</name>
</gene>
<dbReference type="PANTHER" id="PTHR30204">
    <property type="entry name" value="REDOX-CYCLING DRUG-SENSING TRANSCRIPTIONAL ACTIVATOR SOXR"/>
    <property type="match status" value="1"/>
</dbReference>
<evidence type="ECO:0000313" key="5">
    <source>
        <dbReference type="EMBL" id="RLU55193.1"/>
    </source>
</evidence>
<dbReference type="GO" id="GO:0003700">
    <property type="term" value="F:DNA-binding transcription factor activity"/>
    <property type="evidence" value="ECO:0007669"/>
    <property type="project" value="InterPro"/>
</dbReference>
<proteinExistence type="predicted"/>
<dbReference type="SMART" id="SM00422">
    <property type="entry name" value="HTH_MERR"/>
    <property type="match status" value="1"/>
</dbReference>
<evidence type="ECO:0000256" key="2">
    <source>
        <dbReference type="SAM" id="Phobius"/>
    </source>
</evidence>
<evidence type="ECO:0000313" key="4">
    <source>
        <dbReference type="EMBL" id="AHY16551.1"/>
    </source>
</evidence>
<dbReference type="KEGG" id="sio:DW64_08880"/>
<feature type="transmembrane region" description="Helical" evidence="2">
    <location>
        <begin position="143"/>
        <end position="162"/>
    </location>
</feature>
<dbReference type="SUPFAM" id="SSF46955">
    <property type="entry name" value="Putative DNA-binding domain"/>
    <property type="match status" value="1"/>
</dbReference>
<dbReference type="GeneID" id="35766659"/>
<evidence type="ECO:0000313" key="6">
    <source>
        <dbReference type="Proteomes" id="UP000025245"/>
    </source>
</evidence>
<keyword evidence="6" id="KW-1185">Reference proteome</keyword>
<accession>A0A3L8GFA5</accession>
<feature type="domain" description="HTH merR-type" evidence="3">
    <location>
        <begin position="4"/>
        <end position="73"/>
    </location>
</feature>
<dbReference type="Proteomes" id="UP000025245">
    <property type="component" value="Chromosome"/>
</dbReference>
<dbReference type="GO" id="GO:0003677">
    <property type="term" value="F:DNA binding"/>
    <property type="evidence" value="ECO:0007669"/>
    <property type="project" value="UniProtKB-KW"/>
</dbReference>
<dbReference type="InterPro" id="IPR009061">
    <property type="entry name" value="DNA-bd_dom_put_sf"/>
</dbReference>
<sequence>MSDSYSTGEVAKDLGITVRAVQYYDKRELVKPSDFSEGGRRQYTKEDLEKLRLVTFLRDMDFSLAAIKAILTEDHNEQILELLLVQQIEQMTAEISDKKMKRDRALMLLKGLQKDNQQSLGYLSDMSRVMKTQKKWKSLQRQMILIILSLTGLFCLSILIATHFDNMLLLWLAVGVFLFAVNAMVVYYKNKVVYLCPNCHQTFEPTYKDFSLAKHTPKTRRLLCPHCKEKHFCLEIAKDA</sequence>
<evidence type="ECO:0000256" key="1">
    <source>
        <dbReference type="ARBA" id="ARBA00023125"/>
    </source>
</evidence>
<dbReference type="KEGG" id="siz:SI82_08885"/>
<reference evidence="5 7" key="2">
    <citation type="submission" date="2018-06" db="EMBL/GenBank/DDBJ databases">
        <title>Mutators as drivers of adaptation in pathogenic bacteria and a risk factor for host jumps and vaccine escape.</title>
        <authorList>
            <person name="Barnes A.C."/>
            <person name="Silayeva O."/>
        </authorList>
    </citation>
    <scope>NUCLEOTIDE SEQUENCE [LARGE SCALE GENOMIC DNA]</scope>
    <source>
        <strain evidence="5 7">QMA0445</strain>
    </source>
</reference>
<dbReference type="EMBL" id="CP007586">
    <property type="protein sequence ID" value="AHY16551.1"/>
    <property type="molecule type" value="Genomic_DNA"/>
</dbReference>
<protein>
    <submittedName>
        <fullName evidence="5">MerR family transcriptional regulator</fullName>
    </submittedName>
</protein>
<dbReference type="KEGG" id="siq:DQ08_08900"/>
<keyword evidence="2" id="KW-0812">Transmembrane</keyword>
<evidence type="ECO:0000259" key="3">
    <source>
        <dbReference type="PROSITE" id="PS50937"/>
    </source>
</evidence>
<dbReference type="PROSITE" id="PS50937">
    <property type="entry name" value="HTH_MERR_2"/>
    <property type="match status" value="1"/>
</dbReference>
<reference evidence="4 6" key="1">
    <citation type="journal article" date="2014" name="Genome Announc.">
        <title>Complete Genome Sequence of a Virulent Strain, Streptococcus iniae ISET0901, Isolated from Diseased Tilapia.</title>
        <authorList>
            <person name="Pridgeon J.W."/>
            <person name="Zhang D."/>
            <person name="Zhang L."/>
        </authorList>
    </citation>
    <scope>NUCLEOTIDE SEQUENCE [LARGE SCALE GENOMIC DNA]</scope>
    <source>
        <strain evidence="4 6">ISET0901</strain>
    </source>
</reference>
<dbReference type="AlphaFoldDB" id="A0A3L8GFA5"/>
<dbReference type="RefSeq" id="WP_003102175.1">
    <property type="nucleotide sequence ID" value="NZ_CP010783.1"/>
</dbReference>
<dbReference type="Pfam" id="PF13411">
    <property type="entry name" value="MerR_1"/>
    <property type="match status" value="1"/>
</dbReference>
<keyword evidence="1" id="KW-0238">DNA-binding</keyword>
<organism evidence="5 7">
    <name type="scientific">Streptococcus iniae</name>
    <name type="common">Streptococcus shiloi</name>
    <dbReference type="NCBI Taxonomy" id="1346"/>
    <lineage>
        <taxon>Bacteria</taxon>
        <taxon>Bacillati</taxon>
        <taxon>Bacillota</taxon>
        <taxon>Bacilli</taxon>
        <taxon>Lactobacillales</taxon>
        <taxon>Streptococcaceae</taxon>
        <taxon>Streptococcus</taxon>
    </lineage>
</organism>
<evidence type="ECO:0000313" key="7">
    <source>
        <dbReference type="Proteomes" id="UP000269148"/>
    </source>
</evidence>
<keyword evidence="2" id="KW-1133">Transmembrane helix</keyword>
<dbReference type="SMR" id="A0A3L8GFA5"/>
<dbReference type="STRING" id="1346.BMF34_08890"/>
<dbReference type="CDD" id="cd01106">
    <property type="entry name" value="HTH_TipAL-Mta"/>
    <property type="match status" value="1"/>
</dbReference>
<dbReference type="PANTHER" id="PTHR30204:SF96">
    <property type="entry name" value="CHROMOSOME-ANCHORING PROTEIN RACA"/>
    <property type="match status" value="1"/>
</dbReference>
<dbReference type="Gene3D" id="1.10.1660.10">
    <property type="match status" value="1"/>
</dbReference>
<feature type="transmembrane region" description="Helical" evidence="2">
    <location>
        <begin position="168"/>
        <end position="188"/>
    </location>
</feature>